<sequence precursor="true">MTRVHVSRLSSTVGRGLVLCAALLSAACGGRAPERPTDPVGRAFALVQEGRVRVVTAGFEPDARVLDAAWESLAREHGRRGLILERADRGDVGAPRQVLATVDSELGEQLLRAAGGAPLEDGGFEYAGRWFRGELDLLRIALPDPERPGLPLGAWIANRPAALARAAALCELNAHARFECYRSGGLALWGRVTADGPRVEGDVDALQDRWRRIALGRSDGVDGPLASDPVVVGAGTVGGVGAELLADDGWVFFDHGGDAPVEALGAVRSIWLEPIARRVHLLGGALQPALGPTFDWLDLVARGGVDPPALVGRAHNASAAASAGAARAVPAGVSIELPSEPAARSGAVADAFRAAAERYGTIVLRYDLAQDVAPHAGTARTWRAAHVARDRAQVQDAVRHVASWYADVDLVLAPRLLATPSTGLLARAKRGSEADRSRFAADWAAHLESQARLAREVGARALLLGSSLPTITRTQLGEHERAVGGALDPTEAAIRGVLAAAWSDGIARARAEFDGELWYAAGDRGELDRIDFLDRLDAAAFELHPSLLDRGGQQRDAGFASGLVWLLEQVRAEIGDAPLVIFTGMPAAADSTTDPRLPRGPVDESVQAGFLDALIRTVEELDPPLDGLILDEWAIEPARRGGRGYDLSRAALGSRLDELFQALDDARSDG</sequence>
<feature type="signal peptide" evidence="1">
    <location>
        <begin position="1"/>
        <end position="26"/>
    </location>
</feature>
<dbReference type="RefSeq" id="WP_145188899.1">
    <property type="nucleotide sequence ID" value="NZ_CP036290.1"/>
</dbReference>
<name>A0A518D1X7_9BACT</name>
<dbReference type="Gene3D" id="3.20.20.80">
    <property type="entry name" value="Glycosidases"/>
    <property type="match status" value="1"/>
</dbReference>
<dbReference type="Proteomes" id="UP000319342">
    <property type="component" value="Chromosome"/>
</dbReference>
<keyword evidence="1" id="KW-0732">Signal</keyword>
<protein>
    <submittedName>
        <fullName evidence="2">Uncharacterized protein</fullName>
    </submittedName>
</protein>
<proteinExistence type="predicted"/>
<accession>A0A518D1X7</accession>
<gene>
    <name evidence="2" type="ORF">Pla163_26070</name>
</gene>
<evidence type="ECO:0000313" key="3">
    <source>
        <dbReference type="Proteomes" id="UP000319342"/>
    </source>
</evidence>
<evidence type="ECO:0000313" key="2">
    <source>
        <dbReference type="EMBL" id="QDU85476.1"/>
    </source>
</evidence>
<reference evidence="2 3" key="1">
    <citation type="submission" date="2019-02" db="EMBL/GenBank/DDBJ databases">
        <title>Deep-cultivation of Planctomycetes and their phenomic and genomic characterization uncovers novel biology.</title>
        <authorList>
            <person name="Wiegand S."/>
            <person name="Jogler M."/>
            <person name="Boedeker C."/>
            <person name="Pinto D."/>
            <person name="Vollmers J."/>
            <person name="Rivas-Marin E."/>
            <person name="Kohn T."/>
            <person name="Peeters S.H."/>
            <person name="Heuer A."/>
            <person name="Rast P."/>
            <person name="Oberbeckmann S."/>
            <person name="Bunk B."/>
            <person name="Jeske O."/>
            <person name="Meyerdierks A."/>
            <person name="Storesund J.E."/>
            <person name="Kallscheuer N."/>
            <person name="Luecker S."/>
            <person name="Lage O.M."/>
            <person name="Pohl T."/>
            <person name="Merkel B.J."/>
            <person name="Hornburger P."/>
            <person name="Mueller R.-W."/>
            <person name="Bruemmer F."/>
            <person name="Labrenz M."/>
            <person name="Spormann A.M."/>
            <person name="Op den Camp H."/>
            <person name="Overmann J."/>
            <person name="Amann R."/>
            <person name="Jetten M.S.M."/>
            <person name="Mascher T."/>
            <person name="Medema M.H."/>
            <person name="Devos D.P."/>
            <person name="Kaster A.-K."/>
            <person name="Ovreas L."/>
            <person name="Rohde M."/>
            <person name="Galperin M.Y."/>
            <person name="Jogler C."/>
        </authorList>
    </citation>
    <scope>NUCLEOTIDE SEQUENCE [LARGE SCALE GENOMIC DNA]</scope>
    <source>
        <strain evidence="2 3">Pla163</strain>
    </source>
</reference>
<dbReference type="EMBL" id="CP036290">
    <property type="protein sequence ID" value="QDU85476.1"/>
    <property type="molecule type" value="Genomic_DNA"/>
</dbReference>
<organism evidence="2 3">
    <name type="scientific">Rohdeia mirabilis</name>
    <dbReference type="NCBI Taxonomy" id="2528008"/>
    <lineage>
        <taxon>Bacteria</taxon>
        <taxon>Pseudomonadati</taxon>
        <taxon>Planctomycetota</taxon>
        <taxon>Planctomycetia</taxon>
        <taxon>Planctomycetia incertae sedis</taxon>
        <taxon>Rohdeia</taxon>
    </lineage>
</organism>
<feature type="chain" id="PRO_5021882018" evidence="1">
    <location>
        <begin position="27"/>
        <end position="670"/>
    </location>
</feature>
<dbReference type="AlphaFoldDB" id="A0A518D1X7"/>
<keyword evidence="3" id="KW-1185">Reference proteome</keyword>
<evidence type="ECO:0000256" key="1">
    <source>
        <dbReference type="SAM" id="SignalP"/>
    </source>
</evidence>
<dbReference type="PROSITE" id="PS51257">
    <property type="entry name" value="PROKAR_LIPOPROTEIN"/>
    <property type="match status" value="1"/>
</dbReference>